<keyword evidence="5 6" id="KW-0472">Membrane</keyword>
<evidence type="ECO:0000256" key="2">
    <source>
        <dbReference type="ARBA" id="ARBA00022475"/>
    </source>
</evidence>
<gene>
    <name evidence="7" type="ORF">MIZ03_4798</name>
</gene>
<evidence type="ECO:0000313" key="8">
    <source>
        <dbReference type="Proteomes" id="UP000824366"/>
    </source>
</evidence>
<reference evidence="7 8" key="1">
    <citation type="journal article" date="2021" name="Microbiol. Spectr.">
        <title>A Single Bacterium Capable of Oxidation and Reduction of Iron at Circumneutral pH.</title>
        <authorList>
            <person name="Kato S."/>
            <person name="Ohkuma M."/>
        </authorList>
    </citation>
    <scope>NUCLEOTIDE SEQUENCE [LARGE SCALE GENOMIC DNA]</scope>
    <source>
        <strain evidence="7 8">MIZ03</strain>
    </source>
</reference>
<evidence type="ECO:0000256" key="5">
    <source>
        <dbReference type="ARBA" id="ARBA00023136"/>
    </source>
</evidence>
<keyword evidence="2" id="KW-1003">Cell membrane</keyword>
<feature type="transmembrane region" description="Helical" evidence="6">
    <location>
        <begin position="131"/>
        <end position="153"/>
    </location>
</feature>
<protein>
    <recommendedName>
        <fullName evidence="9">ATP synthase subunit I</fullName>
    </recommendedName>
</protein>
<evidence type="ECO:0000313" key="7">
    <source>
        <dbReference type="EMBL" id="BCO29874.1"/>
    </source>
</evidence>
<keyword evidence="8" id="KW-1185">Reference proteome</keyword>
<feature type="transmembrane region" description="Helical" evidence="6">
    <location>
        <begin position="70"/>
        <end position="90"/>
    </location>
</feature>
<feature type="transmembrane region" description="Helical" evidence="6">
    <location>
        <begin position="102"/>
        <end position="125"/>
    </location>
</feature>
<dbReference type="Proteomes" id="UP000824366">
    <property type="component" value="Chromosome"/>
</dbReference>
<evidence type="ECO:0000256" key="3">
    <source>
        <dbReference type="ARBA" id="ARBA00022692"/>
    </source>
</evidence>
<name>A0ABN6DCY1_9BURK</name>
<evidence type="ECO:0000256" key="1">
    <source>
        <dbReference type="ARBA" id="ARBA00004651"/>
    </source>
</evidence>
<sequence length="174" mass="19015">MYMVTIPPSIARRSGFDDESDFSPLSREQAQALVKAHPVVSPWWVVLGQVVVGLVIVALAWAVFGVNVARSVACGSIAVVVPAALFARGLTSQFARINPGAAVISFFVWELVKIVVTLSMLYAAHRLVKDLSWPAMLVGLVVTIKVYWLALAFKRKEKPVQFIHGEHLPHGKSN</sequence>
<evidence type="ECO:0000256" key="4">
    <source>
        <dbReference type="ARBA" id="ARBA00022989"/>
    </source>
</evidence>
<feature type="transmembrane region" description="Helical" evidence="6">
    <location>
        <begin position="43"/>
        <end position="64"/>
    </location>
</feature>
<dbReference type="InterPro" id="IPR005598">
    <property type="entry name" value="ATP_synth_I"/>
</dbReference>
<evidence type="ECO:0008006" key="9">
    <source>
        <dbReference type="Google" id="ProtNLM"/>
    </source>
</evidence>
<keyword evidence="4 6" id="KW-1133">Transmembrane helix</keyword>
<dbReference type="RefSeq" id="WP_223906273.1">
    <property type="nucleotide sequence ID" value="NZ_AP024238.1"/>
</dbReference>
<dbReference type="EMBL" id="AP024238">
    <property type="protein sequence ID" value="BCO29874.1"/>
    <property type="molecule type" value="Genomic_DNA"/>
</dbReference>
<comment type="subcellular location">
    <subcellularLocation>
        <location evidence="1">Cell membrane</location>
        <topology evidence="1">Multi-pass membrane protein</topology>
    </subcellularLocation>
</comment>
<evidence type="ECO:0000256" key="6">
    <source>
        <dbReference type="SAM" id="Phobius"/>
    </source>
</evidence>
<dbReference type="Pfam" id="PF03899">
    <property type="entry name" value="ATP-synt_I"/>
    <property type="match status" value="1"/>
</dbReference>
<proteinExistence type="predicted"/>
<accession>A0ABN6DCY1</accession>
<organism evidence="7 8">
    <name type="scientific">Rhodoferax lithotrophicus</name>
    <dbReference type="NCBI Taxonomy" id="2798804"/>
    <lineage>
        <taxon>Bacteria</taxon>
        <taxon>Pseudomonadati</taxon>
        <taxon>Pseudomonadota</taxon>
        <taxon>Betaproteobacteria</taxon>
        <taxon>Burkholderiales</taxon>
        <taxon>Comamonadaceae</taxon>
        <taxon>Rhodoferax</taxon>
    </lineage>
</organism>
<keyword evidence="3 6" id="KW-0812">Transmembrane</keyword>